<feature type="binding site" evidence="10">
    <location>
        <position position="302"/>
    </location>
    <ligand>
        <name>ATP</name>
        <dbReference type="ChEBI" id="CHEBI:30616"/>
    </ligand>
</feature>
<feature type="binding site" evidence="10">
    <location>
        <position position="30"/>
    </location>
    <ligand>
        <name>Zn(2+)</name>
        <dbReference type="ChEBI" id="CHEBI:29105"/>
    </ligand>
</feature>
<dbReference type="AlphaFoldDB" id="A0A8K0V8Z1"/>
<evidence type="ECO:0000256" key="8">
    <source>
        <dbReference type="ARBA" id="ARBA00022917"/>
    </source>
</evidence>
<dbReference type="InterPro" id="IPR015803">
    <property type="entry name" value="Cys-tRNA-ligase"/>
</dbReference>
<dbReference type="RefSeq" id="WP_202688446.1">
    <property type="nucleotide sequence ID" value="NZ_JAESVN010000003.1"/>
</dbReference>
<keyword evidence="5 10" id="KW-0547">Nucleotide-binding</keyword>
<comment type="catalytic activity">
    <reaction evidence="10">
        <text>tRNA(Cys) + L-cysteine + ATP = L-cysteinyl-tRNA(Cys) + AMP + diphosphate</text>
        <dbReference type="Rhea" id="RHEA:17773"/>
        <dbReference type="Rhea" id="RHEA-COMP:9661"/>
        <dbReference type="Rhea" id="RHEA-COMP:9679"/>
        <dbReference type="ChEBI" id="CHEBI:30616"/>
        <dbReference type="ChEBI" id="CHEBI:33019"/>
        <dbReference type="ChEBI" id="CHEBI:35235"/>
        <dbReference type="ChEBI" id="CHEBI:78442"/>
        <dbReference type="ChEBI" id="CHEBI:78517"/>
        <dbReference type="ChEBI" id="CHEBI:456215"/>
        <dbReference type="EC" id="6.1.1.16"/>
    </reaction>
</comment>
<keyword evidence="3 10" id="KW-0436">Ligase</keyword>
<name>A0A8K0V8Z1_9RHOB</name>
<comment type="caution">
    <text evidence="12">The sequence shown here is derived from an EMBL/GenBank/DDBJ whole genome shotgun (WGS) entry which is preliminary data.</text>
</comment>
<feature type="domain" description="tRNA synthetases class I catalytic" evidence="11">
    <location>
        <begin position="17"/>
        <end position="356"/>
    </location>
</feature>
<dbReference type="EMBL" id="JAESVN010000003">
    <property type="protein sequence ID" value="MBL4917543.1"/>
    <property type="molecule type" value="Genomic_DNA"/>
</dbReference>
<evidence type="ECO:0000256" key="9">
    <source>
        <dbReference type="ARBA" id="ARBA00023146"/>
    </source>
</evidence>
<dbReference type="Proteomes" id="UP000648908">
    <property type="component" value="Unassembled WGS sequence"/>
</dbReference>
<sequence length="502" mass="57098">MVTIRLHNSLTRKKEEFQPLDPKNVRMYVCGPTVYDRAHLGNARPVVVFDTLYRLLRHVYGEGHVTYVRNFTDVDDKINAEAQRRKAAGRSESLEDLIHERTEETIGWYHADMDAIGALRPDHEPRATEYIAEMIAMIEGLIAKDHAYAAEGHVLFRVRSYPGYGALSGRTVDDMIAGARVEVAPYKEDPMDFVLWKPSDADLPGWDSPWGRGRPGWHIECSAMADRLLWERMKDRLSPQALAAPHVFDIHGGGLDLQFPHHENELAQSCCAHHGEGAEAAGFARFWLHNEMLQVEGKKMSKSLGNFFTVRDLLDAPEISQRNEAIPKMTGDEIRLAFLMTHYRKPMDLTLSRVGEVKATLEKWQRLAMDGDVGYDPDFRIIEALADDLNTPLVLQILHEMSADLSSPEKRNIFRSSLHFLGIGLKWRSHTQAIIQGLLREDDEFRRIEELINKARSEKNYARADALRDEVRESGAEISITKDGAKISYGALVDYDMLRQVK</sequence>
<dbReference type="SUPFAM" id="SSF52374">
    <property type="entry name" value="Nucleotidylyl transferase"/>
    <property type="match status" value="1"/>
</dbReference>
<dbReference type="GO" id="GO:0004817">
    <property type="term" value="F:cysteine-tRNA ligase activity"/>
    <property type="evidence" value="ECO:0007669"/>
    <property type="project" value="UniProtKB-UniRule"/>
</dbReference>
<dbReference type="GO" id="GO:0006423">
    <property type="term" value="P:cysteinyl-tRNA aminoacylation"/>
    <property type="evidence" value="ECO:0007669"/>
    <property type="project" value="UniProtKB-UniRule"/>
</dbReference>
<dbReference type="EC" id="6.1.1.16" evidence="10"/>
<dbReference type="InterPro" id="IPR032678">
    <property type="entry name" value="tRNA-synt_1_cat_dom"/>
</dbReference>
<keyword evidence="6 10" id="KW-0862">Zinc</keyword>
<feature type="short sequence motif" description="'HIGH' region" evidence="10">
    <location>
        <begin position="32"/>
        <end position="42"/>
    </location>
</feature>
<dbReference type="SUPFAM" id="SSF47323">
    <property type="entry name" value="Anticodon-binding domain of a subclass of class I aminoacyl-tRNA synthetases"/>
    <property type="match status" value="1"/>
</dbReference>
<keyword evidence="10" id="KW-0963">Cytoplasm</keyword>
<dbReference type="InterPro" id="IPR014729">
    <property type="entry name" value="Rossmann-like_a/b/a_fold"/>
</dbReference>
<evidence type="ECO:0000256" key="3">
    <source>
        <dbReference type="ARBA" id="ARBA00022598"/>
    </source>
</evidence>
<dbReference type="Pfam" id="PF01406">
    <property type="entry name" value="tRNA-synt_1e"/>
    <property type="match status" value="1"/>
</dbReference>
<organism evidence="12 13">
    <name type="scientific">Szabonella alba</name>
    <dbReference type="NCBI Taxonomy" id="2804194"/>
    <lineage>
        <taxon>Bacteria</taxon>
        <taxon>Pseudomonadati</taxon>
        <taxon>Pseudomonadota</taxon>
        <taxon>Alphaproteobacteria</taxon>
        <taxon>Rhodobacterales</taxon>
        <taxon>Paracoccaceae</taxon>
        <taxon>Szabonella</taxon>
    </lineage>
</organism>
<dbReference type="PRINTS" id="PR00983">
    <property type="entry name" value="TRNASYNTHCYS"/>
</dbReference>
<evidence type="ECO:0000256" key="2">
    <source>
        <dbReference type="ARBA" id="ARBA00011245"/>
    </source>
</evidence>
<evidence type="ECO:0000259" key="11">
    <source>
        <dbReference type="Pfam" id="PF01406"/>
    </source>
</evidence>
<dbReference type="PANTHER" id="PTHR10890">
    <property type="entry name" value="CYSTEINYL-TRNA SYNTHETASE"/>
    <property type="match status" value="1"/>
</dbReference>
<evidence type="ECO:0000256" key="1">
    <source>
        <dbReference type="ARBA" id="ARBA00005594"/>
    </source>
</evidence>
<dbReference type="GO" id="GO:0005524">
    <property type="term" value="F:ATP binding"/>
    <property type="evidence" value="ECO:0007669"/>
    <property type="project" value="UniProtKB-UniRule"/>
</dbReference>
<dbReference type="CDD" id="cd00672">
    <property type="entry name" value="CysRS_core"/>
    <property type="match status" value="1"/>
</dbReference>
<keyword evidence="9 10" id="KW-0030">Aminoacyl-tRNA synthetase</keyword>
<comment type="cofactor">
    <cofactor evidence="10">
        <name>Zn(2+)</name>
        <dbReference type="ChEBI" id="CHEBI:29105"/>
    </cofactor>
    <text evidence="10">Binds 1 zinc ion per subunit.</text>
</comment>
<evidence type="ECO:0000313" key="13">
    <source>
        <dbReference type="Proteomes" id="UP000648908"/>
    </source>
</evidence>
<evidence type="ECO:0000256" key="4">
    <source>
        <dbReference type="ARBA" id="ARBA00022723"/>
    </source>
</evidence>
<dbReference type="InterPro" id="IPR009080">
    <property type="entry name" value="tRNAsynth_Ia_anticodon-bd"/>
</dbReference>
<keyword evidence="7 10" id="KW-0067">ATP-binding</keyword>
<comment type="similarity">
    <text evidence="1 10">Belongs to the class-I aminoacyl-tRNA synthetase family.</text>
</comment>
<dbReference type="GO" id="GO:0008270">
    <property type="term" value="F:zinc ion binding"/>
    <property type="evidence" value="ECO:0007669"/>
    <property type="project" value="UniProtKB-UniRule"/>
</dbReference>
<evidence type="ECO:0000256" key="6">
    <source>
        <dbReference type="ARBA" id="ARBA00022833"/>
    </source>
</evidence>
<dbReference type="NCBIfam" id="TIGR00435">
    <property type="entry name" value="cysS"/>
    <property type="match status" value="1"/>
</dbReference>
<keyword evidence="4 10" id="KW-0479">Metal-binding</keyword>
<accession>A0A8K0V8Z1</accession>
<protein>
    <recommendedName>
        <fullName evidence="10">Cysteine--tRNA ligase</fullName>
        <ecNumber evidence="10">6.1.1.16</ecNumber>
    </recommendedName>
    <alternativeName>
        <fullName evidence="10">Cysteinyl-tRNA synthetase</fullName>
        <shortName evidence="10">CysRS</shortName>
    </alternativeName>
</protein>
<dbReference type="InterPro" id="IPR024909">
    <property type="entry name" value="Cys-tRNA/MSH_ligase"/>
</dbReference>
<reference evidence="12" key="1">
    <citation type="submission" date="2021-01" db="EMBL/GenBank/DDBJ databases">
        <title>Tabrizicola alba sp. nov. a motile alkaliphilic bacterium isolated from a soda lake.</title>
        <authorList>
            <person name="Szuroczki S."/>
            <person name="Abbaszade G."/>
            <person name="Schumann P."/>
            <person name="Toth E."/>
        </authorList>
    </citation>
    <scope>NUCLEOTIDE SEQUENCE</scope>
    <source>
        <strain evidence="12">DMG-N-6</strain>
    </source>
</reference>
<gene>
    <name evidence="10" type="primary">cysS</name>
    <name evidence="12" type="ORF">JL811_09945</name>
</gene>
<evidence type="ECO:0000256" key="7">
    <source>
        <dbReference type="ARBA" id="ARBA00022840"/>
    </source>
</evidence>
<dbReference type="PANTHER" id="PTHR10890:SF3">
    <property type="entry name" value="CYSTEINE--TRNA LIGASE, CYTOPLASMIC"/>
    <property type="match status" value="1"/>
</dbReference>
<dbReference type="Gene3D" id="1.20.120.1910">
    <property type="entry name" value="Cysteine-tRNA ligase, C-terminal anti-codon recognition domain"/>
    <property type="match status" value="1"/>
</dbReference>
<dbReference type="Gene3D" id="3.40.50.620">
    <property type="entry name" value="HUPs"/>
    <property type="match status" value="1"/>
</dbReference>
<feature type="binding site" evidence="10">
    <location>
        <position position="221"/>
    </location>
    <ligand>
        <name>Zn(2+)</name>
        <dbReference type="ChEBI" id="CHEBI:29105"/>
    </ligand>
</feature>
<feature type="binding site" evidence="10">
    <location>
        <position position="265"/>
    </location>
    <ligand>
        <name>Zn(2+)</name>
        <dbReference type="ChEBI" id="CHEBI:29105"/>
    </ligand>
</feature>
<dbReference type="GO" id="GO:0005829">
    <property type="term" value="C:cytosol"/>
    <property type="evidence" value="ECO:0007669"/>
    <property type="project" value="TreeGrafter"/>
</dbReference>
<proteinExistence type="inferred from homology"/>
<comment type="subcellular location">
    <subcellularLocation>
        <location evidence="10">Cytoplasm</location>
    </subcellularLocation>
</comment>
<evidence type="ECO:0000313" key="12">
    <source>
        <dbReference type="EMBL" id="MBL4917543.1"/>
    </source>
</evidence>
<keyword evidence="8 10" id="KW-0648">Protein biosynthesis</keyword>
<feature type="binding site" evidence="10">
    <location>
        <position position="261"/>
    </location>
    <ligand>
        <name>Zn(2+)</name>
        <dbReference type="ChEBI" id="CHEBI:29105"/>
    </ligand>
</feature>
<evidence type="ECO:0000256" key="10">
    <source>
        <dbReference type="HAMAP-Rule" id="MF_00041"/>
    </source>
</evidence>
<dbReference type="HAMAP" id="MF_00041">
    <property type="entry name" value="Cys_tRNA_synth"/>
    <property type="match status" value="1"/>
</dbReference>
<feature type="short sequence motif" description="'KMSKS' region" evidence="10">
    <location>
        <begin position="299"/>
        <end position="303"/>
    </location>
</feature>
<evidence type="ECO:0000256" key="5">
    <source>
        <dbReference type="ARBA" id="ARBA00022741"/>
    </source>
</evidence>
<keyword evidence="13" id="KW-1185">Reference proteome</keyword>
<comment type="subunit">
    <text evidence="2 10">Monomer.</text>
</comment>